<evidence type="ECO:0000256" key="7">
    <source>
        <dbReference type="ARBA" id="ARBA00049117"/>
    </source>
</evidence>
<feature type="compositionally biased region" description="Basic residues" evidence="8">
    <location>
        <begin position="1685"/>
        <end position="1699"/>
    </location>
</feature>
<comment type="similarity">
    <text evidence="1">Belongs to the tubulin family.</text>
</comment>
<proteinExistence type="inferred from homology"/>
<dbReference type="PROSITE" id="PS00227">
    <property type="entry name" value="TUBULIN"/>
    <property type="match status" value="1"/>
</dbReference>
<feature type="region of interest" description="Disordered" evidence="8">
    <location>
        <begin position="1680"/>
        <end position="1730"/>
    </location>
</feature>
<keyword evidence="2" id="KW-0963">Cytoplasm</keyword>
<feature type="region of interest" description="Disordered" evidence="8">
    <location>
        <begin position="259"/>
        <end position="285"/>
    </location>
</feature>
<protein>
    <recommendedName>
        <fullName evidence="13">Tubulin alpha chain</fullName>
    </recommendedName>
</protein>
<evidence type="ECO:0000256" key="5">
    <source>
        <dbReference type="ARBA" id="ARBA00022801"/>
    </source>
</evidence>
<dbReference type="InterPro" id="IPR003008">
    <property type="entry name" value="Tubulin_FtsZ_GTPase"/>
</dbReference>
<dbReference type="Gene3D" id="3.30.1330.20">
    <property type="entry name" value="Tubulin/FtsZ, C-terminal domain"/>
    <property type="match status" value="1"/>
</dbReference>
<name>A0A813ED23_POLGL</name>
<evidence type="ECO:0000313" key="12">
    <source>
        <dbReference type="Proteomes" id="UP000654075"/>
    </source>
</evidence>
<dbReference type="SUPFAM" id="SSF52490">
    <property type="entry name" value="Tubulin nucleotide-binding domain-like"/>
    <property type="match status" value="1"/>
</dbReference>
<evidence type="ECO:0000256" key="1">
    <source>
        <dbReference type="ARBA" id="ARBA00009636"/>
    </source>
</evidence>
<keyword evidence="5" id="KW-0378">Hydrolase</keyword>
<dbReference type="InterPro" id="IPR002452">
    <property type="entry name" value="Alpha_tubulin"/>
</dbReference>
<organism evidence="11 12">
    <name type="scientific">Polarella glacialis</name>
    <name type="common">Dinoflagellate</name>
    <dbReference type="NCBI Taxonomy" id="89957"/>
    <lineage>
        <taxon>Eukaryota</taxon>
        <taxon>Sar</taxon>
        <taxon>Alveolata</taxon>
        <taxon>Dinophyceae</taxon>
        <taxon>Suessiales</taxon>
        <taxon>Suessiaceae</taxon>
        <taxon>Polarella</taxon>
    </lineage>
</organism>
<dbReference type="EMBL" id="CAJNNV010010264">
    <property type="protein sequence ID" value="CAE8598435.1"/>
    <property type="molecule type" value="Genomic_DNA"/>
</dbReference>
<sequence length="2248" mass="250239">MREAVCIHLGQGGVQIGNACWELFCLEHGIQPDGQLLPPRTIGGGDDAFNTFFSETGAGKHVPRCVMLDLELTVVDEVRAGTYRQLFHPGQLISGNEDAANNFARGHYTVGKEIVDLVLDRIRKLADNCAGLQGFMVFNTCGGGTGSGPTWFQKTSPEGQTPRQVEYTTNPEIKIEKQEHPIEATSNRSWWKCVSSQGTYAKKKPCTSALNGTKIELNHSIEAKLCDGWLHTPGGQYVQLYSEDRQLIFENVDPTRATKPLDDSSHILTDKPLESATKEEHNTPKTMATSNRSWWKCVSSQGTYAKKKPCASALNGTRIELNHSIEAKLCDGWLHTPGGQYVQLYSEDRNGVAIVAAGGLSEEIDPPQWIKESDRILSATWMQLGIMIKLYSVYLPTTSGENSPERELSREIQTLLIDKIASDACTLSFISADNVYDGDPLDEAANIGGLVDIAASFPNDMQYTCIGTIHTESGARIDRVYCAPLLRASLDEPPPYSPPKTSMSLLTIGTNIGKITKPNSKKRLDKVKPRSLTEFGVESLHLAPLKNAKIKSKSPYSPKTEKLSNEDTLLNSSKAPSLGAICANPDTVVKDAAKQWTPIYNRDRGDTPPDFKKLKEDYGSHFVKTDIRFKPLTGEQLHTVTKKWNTFGSVDHHGWRAPDWKALPPQAYGPLADLLNIIEKGTTHQAALAVLESLHGDTELDKRSISALLDNVKSFDLMDREVHFKLAVAQEIPRAYVNMHRKYYKAHKRIMKIGAAHQDVPTTNGLLQVLASSLVYVAMAMLPWINAIKHKYNIESRVFVDDRALTARDGENNAKDLTDAVNETRYYDRCTGGELNDKKSAIFSRHIDEAENVASNTGFATQASALHLGFPASGPTLYGIECHRPQMDALRSLETHIWSCIWVKEMNVCTSEVVYSVCAPGHMLNPTWYYLVSVARMMWNIAQWAYQGDPVAKRIQHTVLEQNPSLKRDTPPTVTKQEWIDSTARPKWSKGCKGHVQAMKELTQQLGPWMVKWPCVENQTDYKGLWMHTVRDAVRQVSVSKLAQRRPGRFADLELGFNRKMIYRIWRPRSWNPQEHGVLRTIYAGGVVSPAQKPIKSPNKWTGPDVTKCPWCYADNTRLNHIYTCQAGNTFDLFPLPPHIRQAAATWPTCLQLACIPPLEFEISHQDLLFWTKYVVMRTYLYGSMHGTGPRPATDDLVGKTILNRLNVQGSFTLLPRRTTLNYKIPSKPGLVQDPVTKKLVRTKAVDRQLLARIARDAILGKSEVGRRMLEIRLQRELDIDIPNSSPVAQDGTVATRPAEPFFDGFEAAYTDNLPYLYTVNLDGFAASCPAELPCDGFAASCPADFEAACADDLPYLTNFDGFAASCPADLPCDGFAAICPADLFSLPERLLNRLAPDTAIAKCHNKSKFTFDDLEKTVLELISELWGPLLPYFTPPAKLLSSIWIVLASIHAEWGPPGHPGEEAASGQPEDCAPLHLSIPDHHSLERMSGTYSTKSSKTEQVLKPVPVLVSSTPVHNKVRIHLARTSNGSVLNPNATSPHRAVGDSDTTTVHHVPEDPYPPTTERKCRWQNKKHANSTPTLSALKEVANPKGPLPDVPQEQATALPVEITPLSYDLTPNTREIFGREQQDTHINVTDTDPLTPVLPTPCRTKMRKALKIMPLNSWSNVQLTSLARKLVRNFQPQKRKRQRDKKARTRRGSYVEPQVGEEEATPPAPYHASSTHSLQDKDEDGVQDFAPQLSSIYIAGTQAKRHVRKFQLKKRERQRDKKKEARTRRGSYVEPQVGEEEATPPAPYHASSTHSMQDKDEDGVQDFAPQLSSVYIAGTQARRHVRKFQLKKRERTADGNTVKMQMRVLSCLLRKKRPFVVALYRMTKMRKALKIMPLNSVLSTSLVRKRGGMTRDDRTDAEFPSPPLEARSPDVLPPDSDAQFFSYLADGVRLTAVCISFSPSLEARLPEVLPPDLDAQLISYLADGVRLTAVCISFRPSLEARSPEVLPPDLDAQPISYLADGVRHFFALVTCLTYPFSLSMMKAHSTGTLAGSCQPLGLRPCLEPYGTALRDIQARLPNQLAPALGAFCSSVCPLTTARRARSPSPSGHAHKFRLRSWRRITRCFVSTPFWSTRMSRSYEQLSVSEITMSVFEPAATFVKCDPRHGKYMACCMMYRGDVVPKDVNASVATIKTKRTIQFVDWCPTGFKVGINYQPPTVVPGGDLAKVMRACCMISNSTAIAEVFSRCDQVRPDVQQA</sequence>
<evidence type="ECO:0000256" key="2">
    <source>
        <dbReference type="ARBA" id="ARBA00022490"/>
    </source>
</evidence>
<dbReference type="PRINTS" id="PR01161">
    <property type="entry name" value="TUBULIN"/>
</dbReference>
<keyword evidence="3" id="KW-0493">Microtubule</keyword>
<dbReference type="FunFam" id="3.30.1330.20:FF:000001">
    <property type="entry name" value="Tubulin alpha chain"/>
    <property type="match status" value="1"/>
</dbReference>
<evidence type="ECO:0000256" key="3">
    <source>
        <dbReference type="ARBA" id="ARBA00022701"/>
    </source>
</evidence>
<dbReference type="SMART" id="SM00864">
    <property type="entry name" value="Tubulin"/>
    <property type="match status" value="1"/>
</dbReference>
<dbReference type="InterPro" id="IPR036525">
    <property type="entry name" value="Tubulin/FtsZ_GTPase_sf"/>
</dbReference>
<gene>
    <name evidence="11" type="ORF">PGLA1383_LOCUS16843</name>
</gene>
<keyword evidence="4" id="KW-0547">Nucleotide-binding</keyword>
<dbReference type="GO" id="GO:0007017">
    <property type="term" value="P:microtubule-based process"/>
    <property type="evidence" value="ECO:0007669"/>
    <property type="project" value="InterPro"/>
</dbReference>
<feature type="domain" description="Tubulin/FtsZ GTPase" evidence="9">
    <location>
        <begin position="49"/>
        <end position="198"/>
    </location>
</feature>
<dbReference type="PANTHER" id="PTHR11588">
    <property type="entry name" value="TUBULIN"/>
    <property type="match status" value="1"/>
</dbReference>
<dbReference type="Gene3D" id="3.40.50.1440">
    <property type="entry name" value="Tubulin/FtsZ, GTPase domain"/>
    <property type="match status" value="1"/>
</dbReference>
<feature type="domain" description="Tubulin/FtsZ 2-layer sandwich" evidence="10">
    <location>
        <begin position="2112"/>
        <end position="2240"/>
    </location>
</feature>
<accession>A0A813ED23</accession>
<evidence type="ECO:0000313" key="11">
    <source>
        <dbReference type="EMBL" id="CAE8598435.1"/>
    </source>
</evidence>
<feature type="region of interest" description="Disordered" evidence="8">
    <location>
        <begin position="1897"/>
        <end position="1925"/>
    </location>
</feature>
<feature type="compositionally biased region" description="Basic and acidic residues" evidence="8">
    <location>
        <begin position="259"/>
        <end position="283"/>
    </location>
</feature>
<reference evidence="11" key="1">
    <citation type="submission" date="2021-02" db="EMBL/GenBank/DDBJ databases">
        <authorList>
            <person name="Dougan E. K."/>
            <person name="Rhodes N."/>
            <person name="Thang M."/>
            <person name="Chan C."/>
        </authorList>
    </citation>
    <scope>NUCLEOTIDE SEQUENCE</scope>
</reference>
<keyword evidence="6" id="KW-0342">GTP-binding</keyword>
<dbReference type="InterPro" id="IPR000217">
    <property type="entry name" value="Tubulin"/>
</dbReference>
<dbReference type="Pfam" id="PF00091">
    <property type="entry name" value="Tubulin"/>
    <property type="match status" value="1"/>
</dbReference>
<dbReference type="GO" id="GO:0005525">
    <property type="term" value="F:GTP binding"/>
    <property type="evidence" value="ECO:0007669"/>
    <property type="project" value="UniProtKB-KW"/>
</dbReference>
<dbReference type="SUPFAM" id="SSF55307">
    <property type="entry name" value="Tubulin C-terminal domain-like"/>
    <property type="match status" value="1"/>
</dbReference>
<dbReference type="InterPro" id="IPR018316">
    <property type="entry name" value="Tubulin/FtsZ_2-layer-sand-dom"/>
</dbReference>
<evidence type="ECO:0000256" key="6">
    <source>
        <dbReference type="ARBA" id="ARBA00023134"/>
    </source>
</evidence>
<dbReference type="GO" id="GO:0005874">
    <property type="term" value="C:microtubule"/>
    <property type="evidence" value="ECO:0007669"/>
    <property type="project" value="UniProtKB-KW"/>
</dbReference>
<dbReference type="Proteomes" id="UP000654075">
    <property type="component" value="Unassembled WGS sequence"/>
</dbReference>
<feature type="non-terminal residue" evidence="11">
    <location>
        <position position="1"/>
    </location>
</feature>
<evidence type="ECO:0000256" key="8">
    <source>
        <dbReference type="SAM" id="MobiDB-lite"/>
    </source>
</evidence>
<dbReference type="GO" id="GO:0005200">
    <property type="term" value="F:structural constituent of cytoskeleton"/>
    <property type="evidence" value="ECO:0007669"/>
    <property type="project" value="InterPro"/>
</dbReference>
<evidence type="ECO:0000256" key="4">
    <source>
        <dbReference type="ARBA" id="ARBA00022741"/>
    </source>
</evidence>
<dbReference type="SMART" id="SM00865">
    <property type="entry name" value="Tubulin_C"/>
    <property type="match status" value="1"/>
</dbReference>
<dbReference type="InterPro" id="IPR008280">
    <property type="entry name" value="Tub_FtsZ_C"/>
</dbReference>
<dbReference type="PRINTS" id="PR01162">
    <property type="entry name" value="ALPHATUBULIN"/>
</dbReference>
<dbReference type="InterPro" id="IPR037103">
    <property type="entry name" value="Tubulin/FtsZ-like_C"/>
</dbReference>
<comment type="caution">
    <text evidence="11">The sequence shown here is derived from an EMBL/GenBank/DDBJ whole genome shotgun (WGS) entry which is preliminary data.</text>
</comment>
<feature type="region of interest" description="Disordered" evidence="8">
    <location>
        <begin position="1530"/>
        <end position="1566"/>
    </location>
</feature>
<evidence type="ECO:0008006" key="13">
    <source>
        <dbReference type="Google" id="ProtNLM"/>
    </source>
</evidence>
<feature type="compositionally biased region" description="Polar residues" evidence="8">
    <location>
        <begin position="1530"/>
        <end position="1539"/>
    </location>
</feature>
<evidence type="ECO:0000259" key="9">
    <source>
        <dbReference type="SMART" id="SM00864"/>
    </source>
</evidence>
<keyword evidence="12" id="KW-1185">Reference proteome</keyword>
<dbReference type="InterPro" id="IPR017975">
    <property type="entry name" value="Tubulin_CS"/>
</dbReference>
<feature type="compositionally biased region" description="Basic residues" evidence="8">
    <location>
        <begin position="1754"/>
        <end position="1764"/>
    </location>
</feature>
<dbReference type="Pfam" id="PF03953">
    <property type="entry name" value="Tubulin_C"/>
    <property type="match status" value="1"/>
</dbReference>
<evidence type="ECO:0000259" key="10">
    <source>
        <dbReference type="SMART" id="SM00865"/>
    </source>
</evidence>
<comment type="catalytic activity">
    <reaction evidence="7">
        <text>GTP + H2O = GDP + phosphate + H(+)</text>
        <dbReference type="Rhea" id="RHEA:19669"/>
        <dbReference type="ChEBI" id="CHEBI:15377"/>
        <dbReference type="ChEBI" id="CHEBI:15378"/>
        <dbReference type="ChEBI" id="CHEBI:37565"/>
        <dbReference type="ChEBI" id="CHEBI:43474"/>
        <dbReference type="ChEBI" id="CHEBI:58189"/>
    </reaction>
    <physiologicalReaction direction="left-to-right" evidence="7">
        <dbReference type="Rhea" id="RHEA:19670"/>
    </physiologicalReaction>
</comment>
<feature type="region of interest" description="Disordered" evidence="8">
    <location>
        <begin position="1754"/>
        <end position="1809"/>
    </location>
</feature>
<dbReference type="GO" id="GO:0016787">
    <property type="term" value="F:hydrolase activity"/>
    <property type="evidence" value="ECO:0007669"/>
    <property type="project" value="UniProtKB-KW"/>
</dbReference>